<keyword evidence="1" id="KW-0472">Membrane</keyword>
<sequence length="100" mass="11260">MYVYVGRITVFITDHIHVSGVCMCFRASCITCQESCDYTLRYLIFLVGVYLAPLGTVLLHLQLSCYCLANINHDLCLFLKNNNIAYPVMPVCEVSMSSPL</sequence>
<reference evidence="2" key="1">
    <citation type="submission" date="2021-04" db="EMBL/GenBank/DDBJ databases">
        <authorList>
            <consortium name="Molecular Ecology Group"/>
        </authorList>
    </citation>
    <scope>NUCLEOTIDE SEQUENCE</scope>
</reference>
<protein>
    <submittedName>
        <fullName evidence="2">Uncharacterized protein</fullName>
    </submittedName>
</protein>
<evidence type="ECO:0000313" key="3">
    <source>
        <dbReference type="Proteomes" id="UP000678393"/>
    </source>
</evidence>
<dbReference type="AlphaFoldDB" id="A0A8S4A0R9"/>
<accession>A0A8S4A0R9</accession>
<dbReference type="Proteomes" id="UP000678393">
    <property type="component" value="Unassembled WGS sequence"/>
</dbReference>
<keyword evidence="1" id="KW-1133">Transmembrane helix</keyword>
<proteinExistence type="predicted"/>
<keyword evidence="1" id="KW-0812">Transmembrane</keyword>
<evidence type="ECO:0000256" key="1">
    <source>
        <dbReference type="SAM" id="Phobius"/>
    </source>
</evidence>
<name>A0A8S4A0R9_9EUPU</name>
<organism evidence="2 3">
    <name type="scientific">Candidula unifasciata</name>
    <dbReference type="NCBI Taxonomy" id="100452"/>
    <lineage>
        <taxon>Eukaryota</taxon>
        <taxon>Metazoa</taxon>
        <taxon>Spiralia</taxon>
        <taxon>Lophotrochozoa</taxon>
        <taxon>Mollusca</taxon>
        <taxon>Gastropoda</taxon>
        <taxon>Heterobranchia</taxon>
        <taxon>Euthyneura</taxon>
        <taxon>Panpulmonata</taxon>
        <taxon>Eupulmonata</taxon>
        <taxon>Stylommatophora</taxon>
        <taxon>Helicina</taxon>
        <taxon>Helicoidea</taxon>
        <taxon>Geomitridae</taxon>
        <taxon>Candidula</taxon>
    </lineage>
</organism>
<gene>
    <name evidence="2" type="ORF">CUNI_LOCUS19470</name>
</gene>
<keyword evidence="3" id="KW-1185">Reference proteome</keyword>
<comment type="caution">
    <text evidence="2">The sequence shown here is derived from an EMBL/GenBank/DDBJ whole genome shotgun (WGS) entry which is preliminary data.</text>
</comment>
<evidence type="ECO:0000313" key="2">
    <source>
        <dbReference type="EMBL" id="CAG5133912.1"/>
    </source>
</evidence>
<dbReference type="EMBL" id="CAJHNH020006601">
    <property type="protein sequence ID" value="CAG5133912.1"/>
    <property type="molecule type" value="Genomic_DNA"/>
</dbReference>
<feature type="transmembrane region" description="Helical" evidence="1">
    <location>
        <begin position="42"/>
        <end position="63"/>
    </location>
</feature>